<dbReference type="PROSITE" id="PS00455">
    <property type="entry name" value="AMP_BINDING"/>
    <property type="match status" value="1"/>
</dbReference>
<dbReference type="InterPro" id="IPR000873">
    <property type="entry name" value="AMP-dep_synth/lig_dom"/>
</dbReference>
<sequence>MGDLAYWPAAKPLSKKNTFAKNRDFIKNLDHIDQIWEKLKFKCGDTLAVCDLRGKYKEKFSYSELADLITKVSFSFENYGLKKGDVVTVISENSPRWLAVDQGLMRLGAINAVRGINSPSVELDYIIGHSNSVGLIVQSKEIWLKLNNKEELKKRLKFIINLEDEQFESLISWSTFISSVEKENSQNNNLEKFNPEIDDVATILYTSGTTGKPKGVPLTHANFLHQIINLAYIADPEPGTSVLSVLPIWHSYERSAEYFFFSCGCSQYYTIPKFLKDDITQIKPVVMATVPRLWEAIHDGFFQALKKMPSKKQKLIKFLISNSSVFKRSLRKIRNIDIKQTTFKSKIPLLGSVISRYPLHKLSTIFLWPNILRQLCGEKLKFPINGGGALPEHVDLFFESLGVDVLVGYGLTETSPVLTCRRRELNVRGSSGQPLSFTEIKIVSDDKKKILKFREVGKILVKGPQVMKGYLNNEIATNDVLSKDGWFDTGDLGFLIPNGSLFITGRAKDTIVLSSGENIEPNPLETEILSSEFINQIQLVGQDKKCLTALVVPNVELVKSKFLEEDLPKLNLNKKIGTFFKSQINNLLKSRLGARSEEQILDCYFVDAFTLENGLLTQTLKQKRKEIEKKYSLQIENMYENKFSKKI</sequence>
<name>A0A0A1ZJF2_PROMR</name>
<dbReference type="Proteomes" id="UP000030598">
    <property type="component" value="Unassembled WGS sequence"/>
</dbReference>
<protein>
    <submittedName>
        <fullName evidence="2">Long-chain-fatty-acid--CoA ligase</fullName>
        <ecNumber evidence="2">6.2.1.3</ecNumber>
    </submittedName>
</protein>
<accession>A0A0A1ZJF2</accession>
<dbReference type="OrthoDB" id="9778383at2"/>
<feature type="domain" description="AMP-dependent synthetase/ligase" evidence="1">
    <location>
        <begin position="45"/>
        <end position="471"/>
    </location>
</feature>
<dbReference type="STRING" id="59925.EU91_0566"/>
<dbReference type="RefSeq" id="WP_032524119.1">
    <property type="nucleotide sequence ID" value="NZ_CP138934.1"/>
</dbReference>
<proteinExistence type="predicted"/>
<dbReference type="PANTHER" id="PTHR43813:SF1">
    <property type="entry name" value="ACYL-ACTIVATING ENZYME 16, CHLOROPLASTIC-RELATED"/>
    <property type="match status" value="1"/>
</dbReference>
<comment type="caution">
    <text evidence="2">The sequence shown here is derived from an EMBL/GenBank/DDBJ whole genome shotgun (WGS) entry which is preliminary data.</text>
</comment>
<dbReference type="Pfam" id="PF23562">
    <property type="entry name" value="AMP-binding_C_3"/>
    <property type="match status" value="1"/>
</dbReference>
<dbReference type="AlphaFoldDB" id="A0A0A1ZJF2"/>
<organism evidence="2 3">
    <name type="scientific">Prochlorococcus marinus str. GP2</name>
    <dbReference type="NCBI Taxonomy" id="59925"/>
    <lineage>
        <taxon>Bacteria</taxon>
        <taxon>Bacillati</taxon>
        <taxon>Cyanobacteriota</taxon>
        <taxon>Cyanophyceae</taxon>
        <taxon>Synechococcales</taxon>
        <taxon>Prochlorococcaceae</taxon>
        <taxon>Prochlorococcus</taxon>
    </lineage>
</organism>
<dbReference type="InterPro" id="IPR042099">
    <property type="entry name" value="ANL_N_sf"/>
</dbReference>
<evidence type="ECO:0000313" key="3">
    <source>
        <dbReference type="Proteomes" id="UP000030598"/>
    </source>
</evidence>
<dbReference type="GO" id="GO:0004467">
    <property type="term" value="F:long-chain fatty acid-CoA ligase activity"/>
    <property type="evidence" value="ECO:0007669"/>
    <property type="project" value="UniProtKB-EC"/>
</dbReference>
<dbReference type="EMBL" id="JNAH01000003">
    <property type="protein sequence ID" value="KGF88631.1"/>
    <property type="molecule type" value="Genomic_DNA"/>
</dbReference>
<keyword evidence="2" id="KW-0436">Ligase</keyword>
<evidence type="ECO:0000313" key="2">
    <source>
        <dbReference type="EMBL" id="KGF88631.1"/>
    </source>
</evidence>
<dbReference type="Gene3D" id="3.40.50.12780">
    <property type="entry name" value="N-terminal domain of ligase-like"/>
    <property type="match status" value="2"/>
</dbReference>
<dbReference type="EC" id="6.2.1.3" evidence="2"/>
<dbReference type="InterPro" id="IPR052987">
    <property type="entry name" value="Chloroplast_AMP-bd_Enzymes"/>
</dbReference>
<evidence type="ECO:0000259" key="1">
    <source>
        <dbReference type="Pfam" id="PF00501"/>
    </source>
</evidence>
<dbReference type="InterPro" id="IPR020845">
    <property type="entry name" value="AMP-binding_CS"/>
</dbReference>
<dbReference type="PANTHER" id="PTHR43813">
    <property type="entry name" value="ACYL-ACTIVATING ENZYME 16, CHLOROPLASTIC-RELATED"/>
    <property type="match status" value="1"/>
</dbReference>
<dbReference type="eggNOG" id="COG1022">
    <property type="taxonomic scope" value="Bacteria"/>
</dbReference>
<gene>
    <name evidence="2" type="ORF">EU91_0566</name>
</gene>
<dbReference type="Pfam" id="PF00501">
    <property type="entry name" value="AMP-binding"/>
    <property type="match status" value="1"/>
</dbReference>
<reference evidence="3" key="1">
    <citation type="journal article" date="2014" name="Sci. Data">
        <title>Genomes of diverse isolates of the marine cyanobacterium Prochlorococcus.</title>
        <authorList>
            <person name="Biller S."/>
            <person name="Berube P."/>
            <person name="Thompson J."/>
            <person name="Kelly L."/>
            <person name="Roggensack S."/>
            <person name="Awad L."/>
            <person name="Roache-Johnson K."/>
            <person name="Ding H."/>
            <person name="Giovannoni S.J."/>
            <person name="Moore L.R."/>
            <person name="Chisholm S.W."/>
        </authorList>
    </citation>
    <scope>NUCLEOTIDE SEQUENCE [LARGE SCALE GENOMIC DNA]</scope>
    <source>
        <strain evidence="3">GP2</strain>
    </source>
</reference>
<dbReference type="SUPFAM" id="SSF56801">
    <property type="entry name" value="Acetyl-CoA synthetase-like"/>
    <property type="match status" value="1"/>
</dbReference>